<dbReference type="Gramene" id="CDY21255">
    <property type="protein sequence ID" value="CDY21255"/>
    <property type="gene ID" value="GSBRNA2T00015567001"/>
</dbReference>
<dbReference type="PaxDb" id="3708-A0A078G453"/>
<name>A0A078G453_BRANA</name>
<sequence>MAGASSLQQATNPLDPRADNLCLDPLFTHLSFHRFHTLLKPFQSLMFHHQSFPLLLGFLVKRIFSDSFSPMETNSQNLLINISDCKFYTADCNTPIASAPEKITFNQDLQAANPFSLANPFTFLEPHNLRHLFSTSAFPFNSKEPGGY</sequence>
<reference evidence="2 3" key="1">
    <citation type="journal article" date="2014" name="Science">
        <title>Plant genetics. Early allopolyploid evolution in the post-Neolithic Brassica napus oilseed genome.</title>
        <authorList>
            <person name="Chalhoub B."/>
            <person name="Denoeud F."/>
            <person name="Liu S."/>
            <person name="Parkin I.A."/>
            <person name="Tang H."/>
            <person name="Wang X."/>
            <person name="Chiquet J."/>
            <person name="Belcram H."/>
            <person name="Tong C."/>
            <person name="Samans B."/>
            <person name="Correa M."/>
            <person name="Da Silva C."/>
            <person name="Just J."/>
            <person name="Falentin C."/>
            <person name="Koh C.S."/>
            <person name="Le Clainche I."/>
            <person name="Bernard M."/>
            <person name="Bento P."/>
            <person name="Noel B."/>
            <person name="Labadie K."/>
            <person name="Alberti A."/>
            <person name="Charles M."/>
            <person name="Arnaud D."/>
            <person name="Guo H."/>
            <person name="Daviaud C."/>
            <person name="Alamery S."/>
            <person name="Jabbari K."/>
            <person name="Zhao M."/>
            <person name="Edger P.P."/>
            <person name="Chelaifa H."/>
            <person name="Tack D."/>
            <person name="Lassalle G."/>
            <person name="Mestiri I."/>
            <person name="Schnel N."/>
            <person name="Le Paslier M.C."/>
            <person name="Fan G."/>
            <person name="Renault V."/>
            <person name="Bayer P.E."/>
            <person name="Golicz A.A."/>
            <person name="Manoli S."/>
            <person name="Lee T.H."/>
            <person name="Thi V.H."/>
            <person name="Chalabi S."/>
            <person name="Hu Q."/>
            <person name="Fan C."/>
            <person name="Tollenaere R."/>
            <person name="Lu Y."/>
            <person name="Battail C."/>
            <person name="Shen J."/>
            <person name="Sidebottom C.H."/>
            <person name="Wang X."/>
            <person name="Canaguier A."/>
            <person name="Chauveau A."/>
            <person name="Berard A."/>
            <person name="Deniot G."/>
            <person name="Guan M."/>
            <person name="Liu Z."/>
            <person name="Sun F."/>
            <person name="Lim Y.P."/>
            <person name="Lyons E."/>
            <person name="Town C.D."/>
            <person name="Bancroft I."/>
            <person name="Wang X."/>
            <person name="Meng J."/>
            <person name="Ma J."/>
            <person name="Pires J.C."/>
            <person name="King G.J."/>
            <person name="Brunel D."/>
            <person name="Delourme R."/>
            <person name="Renard M."/>
            <person name="Aury J.M."/>
            <person name="Adams K.L."/>
            <person name="Batley J."/>
            <person name="Snowdon R.J."/>
            <person name="Tost J."/>
            <person name="Edwards D."/>
            <person name="Zhou Y."/>
            <person name="Hua W."/>
            <person name="Sharpe A.G."/>
            <person name="Paterson A.H."/>
            <person name="Guan C."/>
            <person name="Wincker P."/>
        </authorList>
    </citation>
    <scope>NUCLEOTIDE SEQUENCE [LARGE SCALE GENOMIC DNA]</scope>
    <source>
        <strain evidence="3">cv. Darmor-bzh</strain>
    </source>
</reference>
<dbReference type="AlphaFoldDB" id="A0A078G453"/>
<reference evidence="2" key="2">
    <citation type="submission" date="2014-06" db="EMBL/GenBank/DDBJ databases">
        <authorList>
            <person name="Genoscope - CEA"/>
        </authorList>
    </citation>
    <scope>NUCLEOTIDE SEQUENCE</scope>
</reference>
<protein>
    <submittedName>
        <fullName evidence="1">(rape) hypothetical protein</fullName>
    </submittedName>
    <submittedName>
        <fullName evidence="2">BnaC02g28680D protein</fullName>
    </submittedName>
</protein>
<dbReference type="Proteomes" id="UP000028999">
    <property type="component" value="Unassembled WGS sequence"/>
</dbReference>
<proteinExistence type="predicted"/>
<evidence type="ECO:0000313" key="1">
    <source>
        <dbReference type="EMBL" id="CAF1918385.1"/>
    </source>
</evidence>
<organism evidence="2 3">
    <name type="scientific">Brassica napus</name>
    <name type="common">Rape</name>
    <dbReference type="NCBI Taxonomy" id="3708"/>
    <lineage>
        <taxon>Eukaryota</taxon>
        <taxon>Viridiplantae</taxon>
        <taxon>Streptophyta</taxon>
        <taxon>Embryophyta</taxon>
        <taxon>Tracheophyta</taxon>
        <taxon>Spermatophyta</taxon>
        <taxon>Magnoliopsida</taxon>
        <taxon>eudicotyledons</taxon>
        <taxon>Gunneridae</taxon>
        <taxon>Pentapetalae</taxon>
        <taxon>rosids</taxon>
        <taxon>malvids</taxon>
        <taxon>Brassicales</taxon>
        <taxon>Brassicaceae</taxon>
        <taxon>Brassiceae</taxon>
        <taxon>Brassica</taxon>
    </lineage>
</organism>
<gene>
    <name evidence="2" type="primary">BnaC02g28680D</name>
    <name evidence="1" type="ORF">DARMORV10_C02P43310.1</name>
    <name evidence="2" type="ORF">GSBRNA2T00015567001</name>
</gene>
<dbReference type="EMBL" id="HG994366">
    <property type="protein sequence ID" value="CAF1918385.1"/>
    <property type="molecule type" value="Genomic_DNA"/>
</dbReference>
<accession>A0A078G453</accession>
<reference evidence="1" key="3">
    <citation type="submission" date="2021-01" db="EMBL/GenBank/DDBJ databases">
        <authorList>
            <consortium name="Genoscope - CEA"/>
            <person name="William W."/>
        </authorList>
    </citation>
    <scope>NUCLEOTIDE SEQUENCE</scope>
</reference>
<keyword evidence="3" id="KW-1185">Reference proteome</keyword>
<dbReference type="EMBL" id="LK032118">
    <property type="protein sequence ID" value="CDY21255.1"/>
    <property type="molecule type" value="Genomic_DNA"/>
</dbReference>
<evidence type="ECO:0000313" key="3">
    <source>
        <dbReference type="Proteomes" id="UP000028999"/>
    </source>
</evidence>
<dbReference type="Proteomes" id="UP001295469">
    <property type="component" value="Chromosome C02"/>
</dbReference>
<evidence type="ECO:0000313" key="2">
    <source>
        <dbReference type="EMBL" id="CDY21255.1"/>
    </source>
</evidence>